<dbReference type="Gene3D" id="3.30.70.920">
    <property type="match status" value="1"/>
</dbReference>
<dbReference type="AlphaFoldDB" id="A0AA49JJV4"/>
<dbReference type="InterPro" id="IPR019887">
    <property type="entry name" value="Tscrpt_reg_AsnC/Lrp_C"/>
</dbReference>
<dbReference type="GO" id="GO:0043565">
    <property type="term" value="F:sequence-specific DNA binding"/>
    <property type="evidence" value="ECO:0007669"/>
    <property type="project" value="InterPro"/>
</dbReference>
<dbReference type="EMBL" id="CP120682">
    <property type="protein sequence ID" value="WKN39972.1"/>
    <property type="molecule type" value="Genomic_DNA"/>
</dbReference>
<evidence type="ECO:0000256" key="2">
    <source>
        <dbReference type="ARBA" id="ARBA00023125"/>
    </source>
</evidence>
<dbReference type="InterPro" id="IPR011008">
    <property type="entry name" value="Dimeric_a/b-barrel"/>
</dbReference>
<dbReference type="PRINTS" id="PR00033">
    <property type="entry name" value="HTHASNC"/>
</dbReference>
<keyword evidence="1" id="KW-0805">Transcription regulation</keyword>
<protein>
    <submittedName>
        <fullName evidence="5">Lrp/AsnC family transcriptional regulator</fullName>
    </submittedName>
</protein>
<dbReference type="PROSITE" id="PS00519">
    <property type="entry name" value="HTH_ASNC_1"/>
    <property type="match status" value="1"/>
</dbReference>
<reference evidence="5" key="1">
    <citation type="journal article" date="2023" name="Comput. Struct. Biotechnol. J.">
        <title>Discovery of a novel marine Bacteroidetes with a rich repertoire of carbohydrate-active enzymes.</title>
        <authorList>
            <person name="Chen B."/>
            <person name="Liu G."/>
            <person name="Chen Q."/>
            <person name="Wang H."/>
            <person name="Liu L."/>
            <person name="Tang K."/>
        </authorList>
    </citation>
    <scope>NUCLEOTIDE SEQUENCE</scope>
    <source>
        <strain evidence="5">TK19036</strain>
    </source>
</reference>
<dbReference type="SUPFAM" id="SSF54909">
    <property type="entry name" value="Dimeric alpha+beta barrel"/>
    <property type="match status" value="1"/>
</dbReference>
<keyword evidence="2" id="KW-0238">DNA-binding</keyword>
<accession>A0AA49JJV4</accession>
<dbReference type="Pfam" id="PF13404">
    <property type="entry name" value="HTH_AsnC-type"/>
    <property type="match status" value="1"/>
</dbReference>
<dbReference type="InterPro" id="IPR011991">
    <property type="entry name" value="ArsR-like_HTH"/>
</dbReference>
<dbReference type="InterPro" id="IPR036390">
    <property type="entry name" value="WH_DNA-bd_sf"/>
</dbReference>
<dbReference type="Gene3D" id="1.10.10.10">
    <property type="entry name" value="Winged helix-like DNA-binding domain superfamily/Winged helix DNA-binding domain"/>
    <property type="match status" value="1"/>
</dbReference>
<dbReference type="CDD" id="cd00090">
    <property type="entry name" value="HTH_ARSR"/>
    <property type="match status" value="1"/>
</dbReference>
<name>A0AA49JJV4_9BACT</name>
<dbReference type="PANTHER" id="PTHR30154:SF53">
    <property type="entry name" value="HTH-TYPE TRANSCRIPTIONAL REGULATOR LRPC"/>
    <property type="match status" value="1"/>
</dbReference>
<dbReference type="InterPro" id="IPR036388">
    <property type="entry name" value="WH-like_DNA-bd_sf"/>
</dbReference>
<dbReference type="GO" id="GO:0006355">
    <property type="term" value="P:regulation of DNA-templated transcription"/>
    <property type="evidence" value="ECO:0007669"/>
    <property type="project" value="UniProtKB-ARBA"/>
</dbReference>
<keyword evidence="3" id="KW-0804">Transcription</keyword>
<dbReference type="Pfam" id="PF01037">
    <property type="entry name" value="AsnC_trans_reg"/>
    <property type="match status" value="1"/>
</dbReference>
<reference evidence="5" key="2">
    <citation type="journal article" date="2024" name="Antonie Van Leeuwenhoek">
        <title>Roseihalotalea indica gen. nov., sp. nov., a halophilic Bacteroidetes from mesopelagic Southwest Indian Ocean with higher carbohydrate metabolic potential.</title>
        <authorList>
            <person name="Chen B."/>
            <person name="Zhang M."/>
            <person name="Lin D."/>
            <person name="Ye J."/>
            <person name="Tang K."/>
        </authorList>
    </citation>
    <scope>NUCLEOTIDE SEQUENCE</scope>
    <source>
        <strain evidence="5">TK19036</strain>
    </source>
</reference>
<organism evidence="5">
    <name type="scientific">Roseihalotalea indica</name>
    <dbReference type="NCBI Taxonomy" id="2867963"/>
    <lineage>
        <taxon>Bacteria</taxon>
        <taxon>Pseudomonadati</taxon>
        <taxon>Bacteroidota</taxon>
        <taxon>Cytophagia</taxon>
        <taxon>Cytophagales</taxon>
        <taxon>Catalimonadaceae</taxon>
        <taxon>Roseihalotalea</taxon>
    </lineage>
</organism>
<dbReference type="PANTHER" id="PTHR30154">
    <property type="entry name" value="LEUCINE-RESPONSIVE REGULATORY PROTEIN"/>
    <property type="match status" value="1"/>
</dbReference>
<dbReference type="GO" id="GO:0005829">
    <property type="term" value="C:cytosol"/>
    <property type="evidence" value="ECO:0007669"/>
    <property type="project" value="TreeGrafter"/>
</dbReference>
<evidence type="ECO:0000256" key="3">
    <source>
        <dbReference type="ARBA" id="ARBA00023163"/>
    </source>
</evidence>
<dbReference type="PROSITE" id="PS50956">
    <property type="entry name" value="HTH_ASNC_2"/>
    <property type="match status" value="1"/>
</dbReference>
<dbReference type="InterPro" id="IPR019888">
    <property type="entry name" value="Tscrpt_reg_AsnC-like"/>
</dbReference>
<proteinExistence type="predicted"/>
<gene>
    <name evidence="5" type="ORF">K4G66_14860</name>
</gene>
<evidence type="ECO:0000256" key="1">
    <source>
        <dbReference type="ARBA" id="ARBA00023015"/>
    </source>
</evidence>
<dbReference type="GO" id="GO:0043200">
    <property type="term" value="P:response to amino acid"/>
    <property type="evidence" value="ECO:0007669"/>
    <property type="project" value="TreeGrafter"/>
</dbReference>
<evidence type="ECO:0000259" key="4">
    <source>
        <dbReference type="PROSITE" id="PS50956"/>
    </source>
</evidence>
<evidence type="ECO:0000313" key="5">
    <source>
        <dbReference type="EMBL" id="WKN39972.1"/>
    </source>
</evidence>
<feature type="domain" description="HTH asnC-type" evidence="4">
    <location>
        <begin position="3"/>
        <end position="64"/>
    </location>
</feature>
<dbReference type="InterPro" id="IPR019885">
    <property type="entry name" value="Tscrpt_reg_HTH_AsnC-type_CS"/>
</dbReference>
<dbReference type="InterPro" id="IPR000485">
    <property type="entry name" value="AsnC-type_HTH_dom"/>
</dbReference>
<dbReference type="SMART" id="SM00344">
    <property type="entry name" value="HTH_ASNC"/>
    <property type="match status" value="1"/>
</dbReference>
<dbReference type="SUPFAM" id="SSF46785">
    <property type="entry name" value="Winged helix' DNA-binding domain"/>
    <property type="match status" value="1"/>
</dbReference>
<sequence>MSIDSLNQKILKKLQQNARVPVSEISKEVGLSAPAIAERIRRMEESGLIRSYGVTVDYEKLGYAVQAFVTLRIYANQKEHLVHFLKQKAEVTACYAVTGREGYYIELRATNLKSLESIIMKLTEFGEPNTSIVLSRVI</sequence>